<dbReference type="Gene3D" id="3.30.470.20">
    <property type="entry name" value="ATP-grasp fold, B domain"/>
    <property type="match status" value="1"/>
</dbReference>
<feature type="domain" description="ATP-grasp" evidence="5">
    <location>
        <begin position="144"/>
        <end position="338"/>
    </location>
</feature>
<dbReference type="Pfam" id="PF13535">
    <property type="entry name" value="ATP-grasp_4"/>
    <property type="match status" value="1"/>
</dbReference>
<keyword evidence="1" id="KW-0436">Ligase</keyword>
<organism evidence="6 7">
    <name type="scientific">Blastococcus saxobsidens</name>
    <dbReference type="NCBI Taxonomy" id="138336"/>
    <lineage>
        <taxon>Bacteria</taxon>
        <taxon>Bacillati</taxon>
        <taxon>Actinomycetota</taxon>
        <taxon>Actinomycetes</taxon>
        <taxon>Geodermatophilales</taxon>
        <taxon>Geodermatophilaceae</taxon>
        <taxon>Blastococcus</taxon>
    </lineage>
</organism>
<dbReference type="SUPFAM" id="SSF56059">
    <property type="entry name" value="Glutathione synthetase ATP-binding domain-like"/>
    <property type="match status" value="1"/>
</dbReference>
<comment type="caution">
    <text evidence="6">The sequence shown here is derived from an EMBL/GenBank/DDBJ whole genome shotgun (WGS) entry which is preliminary data.</text>
</comment>
<dbReference type="InterPro" id="IPR011761">
    <property type="entry name" value="ATP-grasp"/>
</dbReference>
<accession>A0A6L9W4T2</accession>
<evidence type="ECO:0000313" key="7">
    <source>
        <dbReference type="Proteomes" id="UP000479241"/>
    </source>
</evidence>
<dbReference type="PANTHER" id="PTHR43585">
    <property type="entry name" value="FUMIPYRROLE BIOSYNTHESIS PROTEIN C"/>
    <property type="match status" value="1"/>
</dbReference>
<proteinExistence type="predicted"/>
<evidence type="ECO:0000256" key="1">
    <source>
        <dbReference type="ARBA" id="ARBA00022598"/>
    </source>
</evidence>
<sequence>MASTAGGDQGEEPAGGEPWFVAVELPVRARAACPELGAGERLDAPGAAQLERARWRGLRTAVLTRDRGSYGEDVDWVADRWIECDTLHPESIVAAVGELDGPVAALTSAVDDFVGPAAVAARALGLRGPTPGSPALAHDEGVLRAALAAAGIALAPWVSVAADDPGLESAVGYPCVVAPVDAGRTRDVGLVADGRELRALAARHAARAAYGRGVRPRRRLLVEQYVEGPRYCADGVVAAGEPVILAWSDQLMSLPPDFTEMALTATRQPPAGSATAFVEAVLAAAGYDFGPFHLEFVLGPTGPLLTALHPRPAGAGAQQCVDLVSGVDTADLAVALLLGEAAPDACPAPAAASTRMCVMAHAAGRVRAVGGLREVASIPGLVVAEVFTDVGGETGAPTGEDLGHVVTVGCTPEQARRRAAYALDGIRVDVEELQTV</sequence>
<name>A0A6L9W4T2_9ACTN</name>
<dbReference type="GO" id="GO:0046872">
    <property type="term" value="F:metal ion binding"/>
    <property type="evidence" value="ECO:0007669"/>
    <property type="project" value="InterPro"/>
</dbReference>
<dbReference type="GO" id="GO:0016874">
    <property type="term" value="F:ligase activity"/>
    <property type="evidence" value="ECO:0007669"/>
    <property type="project" value="UniProtKB-KW"/>
</dbReference>
<keyword evidence="2 4" id="KW-0547">Nucleotide-binding</keyword>
<gene>
    <name evidence="6" type="ORF">GCU60_15120</name>
</gene>
<dbReference type="AlphaFoldDB" id="A0A6L9W4T2"/>
<evidence type="ECO:0000256" key="4">
    <source>
        <dbReference type="PROSITE-ProRule" id="PRU00409"/>
    </source>
</evidence>
<dbReference type="EMBL" id="JAAGWG010000024">
    <property type="protein sequence ID" value="NEK87073.1"/>
    <property type="molecule type" value="Genomic_DNA"/>
</dbReference>
<evidence type="ECO:0000259" key="5">
    <source>
        <dbReference type="PROSITE" id="PS50975"/>
    </source>
</evidence>
<dbReference type="RefSeq" id="WP_163206665.1">
    <property type="nucleotide sequence ID" value="NZ_JAAGWG010000024.1"/>
</dbReference>
<dbReference type="PROSITE" id="PS50975">
    <property type="entry name" value="ATP_GRASP"/>
    <property type="match status" value="1"/>
</dbReference>
<evidence type="ECO:0000256" key="2">
    <source>
        <dbReference type="ARBA" id="ARBA00022741"/>
    </source>
</evidence>
<keyword evidence="3 4" id="KW-0067">ATP-binding</keyword>
<dbReference type="PANTHER" id="PTHR43585:SF2">
    <property type="entry name" value="ATP-GRASP ENZYME FSQD"/>
    <property type="match status" value="1"/>
</dbReference>
<reference evidence="6 7" key="1">
    <citation type="submission" date="2019-12" db="EMBL/GenBank/DDBJ databases">
        <title>the WGS of Blastococcus saxobsidens 67B17.</title>
        <authorList>
            <person name="Jiang Z."/>
        </authorList>
    </citation>
    <scope>NUCLEOTIDE SEQUENCE [LARGE SCALE GENOMIC DNA]</scope>
    <source>
        <strain evidence="6 7">67B17</strain>
    </source>
</reference>
<evidence type="ECO:0000256" key="3">
    <source>
        <dbReference type="ARBA" id="ARBA00022840"/>
    </source>
</evidence>
<evidence type="ECO:0000313" key="6">
    <source>
        <dbReference type="EMBL" id="NEK87073.1"/>
    </source>
</evidence>
<dbReference type="GO" id="GO:0005524">
    <property type="term" value="F:ATP binding"/>
    <property type="evidence" value="ECO:0007669"/>
    <property type="project" value="UniProtKB-UniRule"/>
</dbReference>
<protein>
    <submittedName>
        <fullName evidence="6">ATP-grasp domain-containing protein</fullName>
    </submittedName>
</protein>
<dbReference type="Proteomes" id="UP000479241">
    <property type="component" value="Unassembled WGS sequence"/>
</dbReference>
<dbReference type="InterPro" id="IPR040570">
    <property type="entry name" value="LAL_C2"/>
</dbReference>
<dbReference type="InterPro" id="IPR052032">
    <property type="entry name" value="ATP-dep_AA_Ligase"/>
</dbReference>
<dbReference type="Pfam" id="PF18603">
    <property type="entry name" value="LAL_C2"/>
    <property type="match status" value="1"/>
</dbReference>